<dbReference type="RefSeq" id="WP_286304229.1">
    <property type="nucleotide sequence ID" value="NZ_AP027741.1"/>
</dbReference>
<accession>A0ABN0U1J8</accession>
<feature type="compositionally biased region" description="Basic and acidic residues" evidence="3">
    <location>
        <begin position="343"/>
        <end position="360"/>
    </location>
</feature>
<dbReference type="Gene3D" id="1.10.443.10">
    <property type="entry name" value="Intergrase catalytic core"/>
    <property type="match status" value="1"/>
</dbReference>
<organism evidence="4 5">
    <name type="scientific">Methylophaga marina</name>
    <dbReference type="NCBI Taxonomy" id="45495"/>
    <lineage>
        <taxon>Bacteria</taxon>
        <taxon>Pseudomonadati</taxon>
        <taxon>Pseudomonadota</taxon>
        <taxon>Gammaproteobacteria</taxon>
        <taxon>Thiotrichales</taxon>
        <taxon>Piscirickettsiaceae</taxon>
        <taxon>Methylophaga</taxon>
    </lineage>
</organism>
<feature type="region of interest" description="Disordered" evidence="3">
    <location>
        <begin position="343"/>
        <end position="366"/>
    </location>
</feature>
<dbReference type="Proteomes" id="UP001501476">
    <property type="component" value="Unassembled WGS sequence"/>
</dbReference>
<protein>
    <submittedName>
        <fullName evidence="4">Tyrosine-type recombinase/integrase</fullName>
    </submittedName>
</protein>
<comment type="caution">
    <text evidence="4">The sequence shown here is derived from an EMBL/GenBank/DDBJ whole genome shotgun (WGS) entry which is preliminary data.</text>
</comment>
<gene>
    <name evidence="4" type="ORF">GCM10008964_27970</name>
</gene>
<dbReference type="EMBL" id="BAAADG010000018">
    <property type="protein sequence ID" value="GAA0235006.1"/>
    <property type="molecule type" value="Genomic_DNA"/>
</dbReference>
<dbReference type="SUPFAM" id="SSF56349">
    <property type="entry name" value="DNA breaking-rejoining enzymes"/>
    <property type="match status" value="1"/>
</dbReference>
<reference evidence="4 5" key="1">
    <citation type="journal article" date="2019" name="Int. J. Syst. Evol. Microbiol.">
        <title>The Global Catalogue of Microorganisms (GCM) 10K type strain sequencing project: providing services to taxonomists for standard genome sequencing and annotation.</title>
        <authorList>
            <consortium name="The Broad Institute Genomics Platform"/>
            <consortium name="The Broad Institute Genome Sequencing Center for Infectious Disease"/>
            <person name="Wu L."/>
            <person name="Ma J."/>
        </authorList>
    </citation>
    <scope>NUCLEOTIDE SEQUENCE [LARGE SCALE GENOMIC DNA]</scope>
    <source>
        <strain evidence="4 5">JCM 6886</strain>
    </source>
</reference>
<dbReference type="Gene3D" id="1.10.150.130">
    <property type="match status" value="1"/>
</dbReference>
<sequence length="384" mass="44062">MKRGPKRQFNIDIPKHINQEQLPDNCHWDNSGQGHWYTKYKDPQTGRRRRSRIAGRFATLPELHQAIADFHAEDQNTFNLLTREFQKSPTFNDLSDNTKRDYRYCSALVENFPTLSGKPLGTVSMSKWSTPMVQKLIDKLASEKGASAANHALRYTRRLFKWGRARGYIDTNFATGIEQAKEKPVQQLVSDEVYHRVLSHVLKASRLGNNVKGACPEYLWPVMEIAYLCRLRGIEVIDMTENRAKDEHLVCNRRKGSRTNAVEWSPRLRKAWDAAIARRDRIWSAKNIPVPLNPADRPVFISKTGKPLQKSSLDTAWQRMITFALECDNPVITPEERFSLHDLKRKGTTDTKGTRAEKQEAGGWKSASVVDRYDKSTPVVKPVF</sequence>
<evidence type="ECO:0000313" key="5">
    <source>
        <dbReference type="Proteomes" id="UP001501476"/>
    </source>
</evidence>
<proteinExistence type="predicted"/>
<dbReference type="InterPro" id="IPR010998">
    <property type="entry name" value="Integrase_recombinase_N"/>
</dbReference>
<evidence type="ECO:0000313" key="4">
    <source>
        <dbReference type="EMBL" id="GAA0235006.1"/>
    </source>
</evidence>
<keyword evidence="1" id="KW-0238">DNA-binding</keyword>
<keyword evidence="5" id="KW-1185">Reference proteome</keyword>
<evidence type="ECO:0000256" key="2">
    <source>
        <dbReference type="ARBA" id="ARBA00023172"/>
    </source>
</evidence>
<evidence type="ECO:0000256" key="1">
    <source>
        <dbReference type="ARBA" id="ARBA00023125"/>
    </source>
</evidence>
<dbReference type="InterPro" id="IPR011010">
    <property type="entry name" value="DNA_brk_join_enz"/>
</dbReference>
<name>A0ABN0U1J8_9GAMM</name>
<keyword evidence="2" id="KW-0233">DNA recombination</keyword>
<evidence type="ECO:0000256" key="3">
    <source>
        <dbReference type="SAM" id="MobiDB-lite"/>
    </source>
</evidence>
<dbReference type="InterPro" id="IPR013762">
    <property type="entry name" value="Integrase-like_cat_sf"/>
</dbReference>